<evidence type="ECO:0000313" key="15">
    <source>
        <dbReference type="Proteomes" id="UP000663281"/>
    </source>
</evidence>
<accession>A0A974XMR0</accession>
<dbReference type="PANTHER" id="PTHR47529:SF1">
    <property type="entry name" value="PERIPLASMIC CHAPERONE PPID"/>
    <property type="match status" value="1"/>
</dbReference>
<keyword evidence="3" id="KW-0997">Cell inner membrane</keyword>
<evidence type="ECO:0000256" key="3">
    <source>
        <dbReference type="ARBA" id="ARBA00022519"/>
    </source>
</evidence>
<dbReference type="AlphaFoldDB" id="A0A974XMR0"/>
<dbReference type="PROSITE" id="PS50198">
    <property type="entry name" value="PPIC_PPIASE_2"/>
    <property type="match status" value="1"/>
</dbReference>
<feature type="domain" description="PpiC" evidence="13">
    <location>
        <begin position="268"/>
        <end position="365"/>
    </location>
</feature>
<dbReference type="SUPFAM" id="SSF109998">
    <property type="entry name" value="Triger factor/SurA peptide-binding domain-like"/>
    <property type="match status" value="1"/>
</dbReference>
<dbReference type="Gene3D" id="3.10.50.40">
    <property type="match status" value="1"/>
</dbReference>
<dbReference type="GO" id="GO:0005886">
    <property type="term" value="C:plasma membrane"/>
    <property type="evidence" value="ECO:0007669"/>
    <property type="project" value="UniProtKB-SubCell"/>
</dbReference>
<keyword evidence="4 12" id="KW-0812">Transmembrane</keyword>
<organism evidence="14 15">
    <name type="scientific">Shewanella cyperi</name>
    <dbReference type="NCBI Taxonomy" id="2814292"/>
    <lineage>
        <taxon>Bacteria</taxon>
        <taxon>Pseudomonadati</taxon>
        <taxon>Pseudomonadota</taxon>
        <taxon>Gammaproteobacteria</taxon>
        <taxon>Alteromonadales</taxon>
        <taxon>Shewanellaceae</taxon>
        <taxon>Shewanella</taxon>
    </lineage>
</organism>
<dbReference type="InterPro" id="IPR052029">
    <property type="entry name" value="PpiD_chaperone"/>
</dbReference>
<dbReference type="Pfam" id="PF13624">
    <property type="entry name" value="SurA_N_3"/>
    <property type="match status" value="1"/>
</dbReference>
<dbReference type="InterPro" id="IPR000297">
    <property type="entry name" value="PPIase_PpiC"/>
</dbReference>
<comment type="subcellular location">
    <subcellularLocation>
        <location evidence="1">Cell inner membrane</location>
        <topology evidence="1">Single-pass type II membrane protein</topology>
        <orientation evidence="1">Periplasmic side</orientation>
    </subcellularLocation>
</comment>
<evidence type="ECO:0000256" key="5">
    <source>
        <dbReference type="ARBA" id="ARBA00022989"/>
    </source>
</evidence>
<protein>
    <recommendedName>
        <fullName evidence="9">Periplasmic chaperone PpiD</fullName>
    </recommendedName>
    <alternativeName>
        <fullName evidence="10">Periplasmic folding chaperone</fullName>
    </alternativeName>
</protein>
<dbReference type="PANTHER" id="PTHR47529">
    <property type="entry name" value="PEPTIDYL-PROLYL CIS-TRANS ISOMERASE D"/>
    <property type="match status" value="1"/>
</dbReference>
<evidence type="ECO:0000256" key="9">
    <source>
        <dbReference type="ARBA" id="ARBA00040743"/>
    </source>
</evidence>
<dbReference type="Proteomes" id="UP000663281">
    <property type="component" value="Chromosome"/>
</dbReference>
<evidence type="ECO:0000256" key="6">
    <source>
        <dbReference type="ARBA" id="ARBA00023136"/>
    </source>
</evidence>
<dbReference type="InterPro" id="IPR027304">
    <property type="entry name" value="Trigger_fact/SurA_dom_sf"/>
</dbReference>
<keyword evidence="5 12" id="KW-1133">Transmembrane helix</keyword>
<evidence type="ECO:0000256" key="12">
    <source>
        <dbReference type="SAM" id="Phobius"/>
    </source>
</evidence>
<keyword evidence="2" id="KW-1003">Cell membrane</keyword>
<evidence type="ECO:0000256" key="2">
    <source>
        <dbReference type="ARBA" id="ARBA00022475"/>
    </source>
</evidence>
<keyword evidence="11" id="KW-0413">Isomerase</keyword>
<comment type="similarity">
    <text evidence="8">Belongs to the PpiD chaperone family.</text>
</comment>
<keyword evidence="6 12" id="KW-0472">Membrane</keyword>
<dbReference type="Pfam" id="PF00639">
    <property type="entry name" value="Rotamase"/>
    <property type="match status" value="1"/>
</dbReference>
<evidence type="ECO:0000256" key="1">
    <source>
        <dbReference type="ARBA" id="ARBA00004382"/>
    </source>
</evidence>
<keyword evidence="7" id="KW-0143">Chaperone</keyword>
<reference evidence="14 15" key="1">
    <citation type="submission" date="2021-03" db="EMBL/GenBank/DDBJ databases">
        <title>Novel species identification of genus Shewanella.</title>
        <authorList>
            <person name="Liu G."/>
            <person name="Zhang Q."/>
        </authorList>
    </citation>
    <scope>NUCLEOTIDE SEQUENCE [LARGE SCALE GENOMIC DNA]</scope>
    <source>
        <strain evidence="14 15">FJAT-53726</strain>
    </source>
</reference>
<evidence type="ECO:0000256" key="7">
    <source>
        <dbReference type="ARBA" id="ARBA00023186"/>
    </source>
</evidence>
<dbReference type="SUPFAM" id="SSF54534">
    <property type="entry name" value="FKBP-like"/>
    <property type="match status" value="1"/>
</dbReference>
<evidence type="ECO:0000256" key="11">
    <source>
        <dbReference type="PROSITE-ProRule" id="PRU00278"/>
    </source>
</evidence>
<dbReference type="KEGG" id="scyp:JYB88_06265"/>
<keyword evidence="15" id="KW-1185">Reference proteome</keyword>
<evidence type="ECO:0000256" key="8">
    <source>
        <dbReference type="ARBA" id="ARBA00038408"/>
    </source>
</evidence>
<evidence type="ECO:0000259" key="13">
    <source>
        <dbReference type="PROSITE" id="PS50198"/>
    </source>
</evidence>
<dbReference type="Gene3D" id="1.10.4030.10">
    <property type="entry name" value="Porin chaperone SurA, peptide-binding domain"/>
    <property type="match status" value="1"/>
</dbReference>
<keyword evidence="11" id="KW-0697">Rotamase</keyword>
<dbReference type="GO" id="GO:0003755">
    <property type="term" value="F:peptidyl-prolyl cis-trans isomerase activity"/>
    <property type="evidence" value="ECO:0007669"/>
    <property type="project" value="UniProtKB-KW"/>
</dbReference>
<evidence type="ECO:0000256" key="10">
    <source>
        <dbReference type="ARBA" id="ARBA00042775"/>
    </source>
</evidence>
<evidence type="ECO:0000313" key="14">
    <source>
        <dbReference type="EMBL" id="QSX31234.1"/>
    </source>
</evidence>
<proteinExistence type="inferred from homology"/>
<gene>
    <name evidence="14" type="ORF">JYB88_06265</name>
</gene>
<evidence type="ECO:0000256" key="4">
    <source>
        <dbReference type="ARBA" id="ARBA00022692"/>
    </source>
</evidence>
<dbReference type="RefSeq" id="WP_207325859.1">
    <property type="nucleotide sequence ID" value="NZ_CP071504.1"/>
</dbReference>
<dbReference type="EMBL" id="CP071504">
    <property type="protein sequence ID" value="QSX31234.1"/>
    <property type="molecule type" value="Genomic_DNA"/>
</dbReference>
<dbReference type="InterPro" id="IPR046357">
    <property type="entry name" value="PPIase_dom_sf"/>
</dbReference>
<name>A0A974XMR0_9GAMM</name>
<sequence length="615" mass="66707">MLEKIRDGSQSAIAKGILVLVILSFAFAGVSSYLGSSREAPAASVNGEDISKNELEQAFQNEKARMEQQMGEMFAALSADDNYLRSLKQGVLDRLVAEKLMDQTAKRMGLRISDEQIKQAIINEPAFQTDGKFDNDRYLAILSQMGYKTNSFRDMMRVDMTRRQLINGLVGSEFVLPGESTEIAKLQAQTRDVRFQMVDAEPFVAGISVSDEDAKGFYDANQDQFMTPELVSLEYVALNAADLAAAISVSDDEAKGYYDEHQGQYRTAEKRLAAHILVGFGDDEAAAKAKAEALHQQLVSGADFAELAKKESEDTFSGAQGGQLDWFEQGVMDPAFDGALFALQKGQYSEVVKSDFGFHIVKLLDVQGGEQASFESVKDKILAQLKEKQAVDQYYGLHQKLADTSYEVPDSLAEAAKAIGAGVKATELFARDMAPAAVNFPEVLKAAFSDAVLHSGMNSEVVEVAPNSVMVVRVKEHKEAGTQPFEEAKADIIARLTQEKANEAASAKAQELLSKFNAGEALELETKAGVARYSRELDPSIVNKAFQMAVGAADTVSLASGYALVVLDKINEASSVDEATQKALASRMASQNTEAAYRALIDSLKANAEISYSAL</sequence>
<feature type="transmembrane region" description="Helical" evidence="12">
    <location>
        <begin position="12"/>
        <end position="34"/>
    </location>
</feature>